<dbReference type="Proteomes" id="UP000594638">
    <property type="component" value="Unassembled WGS sequence"/>
</dbReference>
<proteinExistence type="predicted"/>
<reference evidence="2 3" key="1">
    <citation type="submission" date="2019-12" db="EMBL/GenBank/DDBJ databases">
        <authorList>
            <person name="Alioto T."/>
            <person name="Alioto T."/>
            <person name="Gomez Garrido J."/>
        </authorList>
    </citation>
    <scope>NUCLEOTIDE SEQUENCE [LARGE SCALE GENOMIC DNA]</scope>
</reference>
<accession>A0A8S0U3G6</accession>
<feature type="non-terminal residue" evidence="2">
    <location>
        <position position="1"/>
    </location>
</feature>
<evidence type="ECO:0000256" key="1">
    <source>
        <dbReference type="SAM" id="MobiDB-lite"/>
    </source>
</evidence>
<dbReference type="Gramene" id="OE9A028408T1">
    <property type="protein sequence ID" value="OE9A028408C1"/>
    <property type="gene ID" value="OE9A028408"/>
</dbReference>
<sequence>TPPDKCSTYHYTGDEDTTRSTTTGKNHIPATKIEELLHTTSCCQRWRLEELLHSTSHRRQWRHRERCQR</sequence>
<dbReference type="EMBL" id="CACTIH010007415">
    <property type="protein sequence ID" value="CAA3012878.1"/>
    <property type="molecule type" value="Genomic_DNA"/>
</dbReference>
<keyword evidence="3" id="KW-1185">Reference proteome</keyword>
<dbReference type="AlphaFoldDB" id="A0A8S0U3G6"/>
<evidence type="ECO:0000313" key="2">
    <source>
        <dbReference type="EMBL" id="CAA3012878.1"/>
    </source>
</evidence>
<protein>
    <submittedName>
        <fullName evidence="2">Uncharacterized protein</fullName>
    </submittedName>
</protein>
<comment type="caution">
    <text evidence="2">The sequence shown here is derived from an EMBL/GenBank/DDBJ whole genome shotgun (WGS) entry which is preliminary data.</text>
</comment>
<evidence type="ECO:0000313" key="3">
    <source>
        <dbReference type="Proteomes" id="UP000594638"/>
    </source>
</evidence>
<gene>
    <name evidence="2" type="ORF">OLEA9_A028408</name>
</gene>
<organism evidence="2 3">
    <name type="scientific">Olea europaea subsp. europaea</name>
    <dbReference type="NCBI Taxonomy" id="158383"/>
    <lineage>
        <taxon>Eukaryota</taxon>
        <taxon>Viridiplantae</taxon>
        <taxon>Streptophyta</taxon>
        <taxon>Embryophyta</taxon>
        <taxon>Tracheophyta</taxon>
        <taxon>Spermatophyta</taxon>
        <taxon>Magnoliopsida</taxon>
        <taxon>eudicotyledons</taxon>
        <taxon>Gunneridae</taxon>
        <taxon>Pentapetalae</taxon>
        <taxon>asterids</taxon>
        <taxon>lamiids</taxon>
        <taxon>Lamiales</taxon>
        <taxon>Oleaceae</taxon>
        <taxon>Oleeae</taxon>
        <taxon>Olea</taxon>
    </lineage>
</organism>
<feature type="non-terminal residue" evidence="2">
    <location>
        <position position="69"/>
    </location>
</feature>
<name>A0A8S0U3G6_OLEEU</name>
<feature type="region of interest" description="Disordered" evidence="1">
    <location>
        <begin position="1"/>
        <end position="25"/>
    </location>
</feature>